<feature type="active site" evidence="9">
    <location>
        <position position="123"/>
    </location>
</feature>
<evidence type="ECO:0000256" key="9">
    <source>
        <dbReference type="HAMAP-Rule" id="MF_00161"/>
    </source>
</evidence>
<organism evidence="12 13">
    <name type="scientific">Paludibaculum fermentans</name>
    <dbReference type="NCBI Taxonomy" id="1473598"/>
    <lineage>
        <taxon>Bacteria</taxon>
        <taxon>Pseudomonadati</taxon>
        <taxon>Acidobacteriota</taxon>
        <taxon>Terriglobia</taxon>
        <taxon>Bryobacterales</taxon>
        <taxon>Bryobacteraceae</taxon>
        <taxon>Paludibaculum</taxon>
    </lineage>
</organism>
<dbReference type="NCBIfam" id="TIGR00077">
    <property type="entry name" value="lspA"/>
    <property type="match status" value="1"/>
</dbReference>
<dbReference type="AlphaFoldDB" id="A0A7S7NW20"/>
<dbReference type="GO" id="GO:0004190">
    <property type="term" value="F:aspartic-type endopeptidase activity"/>
    <property type="evidence" value="ECO:0007669"/>
    <property type="project" value="UniProtKB-UniRule"/>
</dbReference>
<comment type="caution">
    <text evidence="9">Lacks conserved residue(s) required for the propagation of feature annotation.</text>
</comment>
<dbReference type="KEGG" id="pfer:IRI77_13045"/>
<reference evidence="12 13" key="1">
    <citation type="submission" date="2020-10" db="EMBL/GenBank/DDBJ databases">
        <title>Complete genome sequence of Paludibaculum fermentans P105T, a facultatively anaerobic acidobacterium capable of dissimilatory Fe(III) reduction.</title>
        <authorList>
            <person name="Dedysh S.N."/>
            <person name="Beletsky A.V."/>
            <person name="Kulichevskaya I.S."/>
            <person name="Mardanov A.V."/>
            <person name="Ravin N.V."/>
        </authorList>
    </citation>
    <scope>NUCLEOTIDE SEQUENCE [LARGE SCALE GENOMIC DNA]</scope>
    <source>
        <strain evidence="12 13">P105</strain>
    </source>
</reference>
<gene>
    <name evidence="9 12" type="primary">lspA</name>
    <name evidence="12" type="ORF">IRI77_13045</name>
</gene>
<dbReference type="InterPro" id="IPR001872">
    <property type="entry name" value="Peptidase_A8"/>
</dbReference>
<evidence type="ECO:0000256" key="2">
    <source>
        <dbReference type="ARBA" id="ARBA00022475"/>
    </source>
</evidence>
<keyword evidence="8 9" id="KW-0472">Membrane</keyword>
<evidence type="ECO:0000256" key="10">
    <source>
        <dbReference type="RuleBase" id="RU000594"/>
    </source>
</evidence>
<keyword evidence="4 9" id="KW-0812">Transmembrane</keyword>
<keyword evidence="7 9" id="KW-1133">Transmembrane helix</keyword>
<comment type="pathway">
    <text evidence="9">Protein modification; lipoprotein biosynthesis (signal peptide cleavage).</text>
</comment>
<feature type="transmembrane region" description="Helical" evidence="9">
    <location>
        <begin position="67"/>
        <end position="87"/>
    </location>
</feature>
<comment type="function">
    <text evidence="9 10">This protein specifically catalyzes the removal of signal peptides from prolipoproteins.</text>
</comment>
<dbReference type="EMBL" id="CP063849">
    <property type="protein sequence ID" value="QOY90829.1"/>
    <property type="molecule type" value="Genomic_DNA"/>
</dbReference>
<evidence type="ECO:0000256" key="7">
    <source>
        <dbReference type="ARBA" id="ARBA00022989"/>
    </source>
</evidence>
<keyword evidence="3 9" id="KW-0645">Protease</keyword>
<dbReference type="HAMAP" id="MF_00161">
    <property type="entry name" value="LspA"/>
    <property type="match status" value="1"/>
</dbReference>
<accession>A0A7S7NW20</accession>
<keyword evidence="13" id="KW-1185">Reference proteome</keyword>
<evidence type="ECO:0000256" key="8">
    <source>
        <dbReference type="ARBA" id="ARBA00023136"/>
    </source>
</evidence>
<evidence type="ECO:0000256" key="6">
    <source>
        <dbReference type="ARBA" id="ARBA00022801"/>
    </source>
</evidence>
<dbReference type="PROSITE" id="PS00855">
    <property type="entry name" value="SPASE_II"/>
    <property type="match status" value="1"/>
</dbReference>
<dbReference type="GO" id="GO:0005886">
    <property type="term" value="C:plasma membrane"/>
    <property type="evidence" value="ECO:0007669"/>
    <property type="project" value="UniProtKB-SubCell"/>
</dbReference>
<feature type="transmembrane region" description="Helical" evidence="9">
    <location>
        <begin position="138"/>
        <end position="158"/>
    </location>
</feature>
<dbReference type="PANTHER" id="PTHR33695">
    <property type="entry name" value="LIPOPROTEIN SIGNAL PEPTIDASE"/>
    <property type="match status" value="1"/>
</dbReference>
<keyword evidence="5 9" id="KW-0064">Aspartyl protease</keyword>
<dbReference type="Proteomes" id="UP000593892">
    <property type="component" value="Chromosome"/>
</dbReference>
<proteinExistence type="inferred from homology"/>
<keyword evidence="2 9" id="KW-1003">Cell membrane</keyword>
<evidence type="ECO:0000256" key="4">
    <source>
        <dbReference type="ARBA" id="ARBA00022692"/>
    </source>
</evidence>
<evidence type="ECO:0000256" key="1">
    <source>
        <dbReference type="ARBA" id="ARBA00006139"/>
    </source>
</evidence>
<dbReference type="PRINTS" id="PR00781">
    <property type="entry name" value="LIPOSIGPTASE"/>
</dbReference>
<dbReference type="PANTHER" id="PTHR33695:SF1">
    <property type="entry name" value="LIPOPROTEIN SIGNAL PEPTIDASE"/>
    <property type="match status" value="1"/>
</dbReference>
<dbReference type="RefSeq" id="WP_194452486.1">
    <property type="nucleotide sequence ID" value="NZ_CP063849.1"/>
</dbReference>
<comment type="catalytic activity">
    <reaction evidence="9 10">
        <text>Release of signal peptides from bacterial membrane prolipoproteins. Hydrolyzes -Xaa-Yaa-Zaa-|-(S,diacylglyceryl)Cys-, in which Xaa is hydrophobic (preferably Leu), and Yaa (Ala or Ser) and Zaa (Gly or Ala) have small, neutral side chains.</text>
        <dbReference type="EC" id="3.4.23.36"/>
    </reaction>
</comment>
<evidence type="ECO:0000313" key="12">
    <source>
        <dbReference type="EMBL" id="QOY90829.1"/>
    </source>
</evidence>
<comment type="subcellular location">
    <subcellularLocation>
        <location evidence="9">Cell membrane</location>
        <topology evidence="9">Multi-pass membrane protein</topology>
    </subcellularLocation>
</comment>
<protein>
    <recommendedName>
        <fullName evidence="9">Lipoprotein signal peptidase</fullName>
        <ecNumber evidence="9">3.4.23.36</ecNumber>
    </recommendedName>
    <alternativeName>
        <fullName evidence="9">Prolipoprotein signal peptidase</fullName>
    </alternativeName>
    <alternativeName>
        <fullName evidence="9">Signal peptidase II</fullName>
        <shortName evidence="9">SPase II</shortName>
    </alternativeName>
</protein>
<sequence>MQRWWPFGLTLLILALDRATKHLIETKVQTWDTVAVIPGLFQIIHTRNTGIAFSMFADSTSSRGNPLLVLFSVAVMILVTSLLWTACKPASKEHWTLRAALALVLGGAVGNLFDRIIFGSVTDFLDFFWSGHHFPIFNLADSAITVGAALLLLNLWMVRRPAESREN</sequence>
<comment type="similarity">
    <text evidence="1 9 11">Belongs to the peptidase A8 family.</text>
</comment>
<dbReference type="UniPathway" id="UPA00665"/>
<keyword evidence="6 9" id="KW-0378">Hydrolase</keyword>
<dbReference type="Pfam" id="PF01252">
    <property type="entry name" value="Peptidase_A8"/>
    <property type="match status" value="1"/>
</dbReference>
<evidence type="ECO:0000256" key="5">
    <source>
        <dbReference type="ARBA" id="ARBA00022750"/>
    </source>
</evidence>
<feature type="transmembrane region" description="Helical" evidence="9">
    <location>
        <begin position="99"/>
        <end position="118"/>
    </location>
</feature>
<evidence type="ECO:0000256" key="3">
    <source>
        <dbReference type="ARBA" id="ARBA00022670"/>
    </source>
</evidence>
<name>A0A7S7NW20_PALFE</name>
<evidence type="ECO:0000313" key="13">
    <source>
        <dbReference type="Proteomes" id="UP000593892"/>
    </source>
</evidence>
<feature type="active site" evidence="9">
    <location>
        <position position="141"/>
    </location>
</feature>
<dbReference type="EC" id="3.4.23.36" evidence="9"/>
<evidence type="ECO:0000256" key="11">
    <source>
        <dbReference type="RuleBase" id="RU004181"/>
    </source>
</evidence>
<dbReference type="GO" id="GO:0006508">
    <property type="term" value="P:proteolysis"/>
    <property type="evidence" value="ECO:0007669"/>
    <property type="project" value="UniProtKB-KW"/>
</dbReference>